<reference evidence="1 2" key="1">
    <citation type="submission" date="2021-06" db="EMBL/GenBank/DDBJ databases">
        <title>Caerostris extrusa draft genome.</title>
        <authorList>
            <person name="Kono N."/>
            <person name="Arakawa K."/>
        </authorList>
    </citation>
    <scope>NUCLEOTIDE SEQUENCE [LARGE SCALE GENOMIC DNA]</scope>
</reference>
<evidence type="ECO:0000313" key="2">
    <source>
        <dbReference type="Proteomes" id="UP001054945"/>
    </source>
</evidence>
<organism evidence="1 2">
    <name type="scientific">Caerostris extrusa</name>
    <name type="common">Bark spider</name>
    <name type="synonym">Caerostris bankana</name>
    <dbReference type="NCBI Taxonomy" id="172846"/>
    <lineage>
        <taxon>Eukaryota</taxon>
        <taxon>Metazoa</taxon>
        <taxon>Ecdysozoa</taxon>
        <taxon>Arthropoda</taxon>
        <taxon>Chelicerata</taxon>
        <taxon>Arachnida</taxon>
        <taxon>Araneae</taxon>
        <taxon>Araneomorphae</taxon>
        <taxon>Entelegynae</taxon>
        <taxon>Araneoidea</taxon>
        <taxon>Araneidae</taxon>
        <taxon>Caerostris</taxon>
    </lineage>
</organism>
<evidence type="ECO:0000313" key="1">
    <source>
        <dbReference type="EMBL" id="GIY41820.1"/>
    </source>
</evidence>
<dbReference type="EMBL" id="BPLR01010764">
    <property type="protein sequence ID" value="GIY41820.1"/>
    <property type="molecule type" value="Genomic_DNA"/>
</dbReference>
<keyword evidence="2" id="KW-1185">Reference proteome</keyword>
<dbReference type="AlphaFoldDB" id="A0AAV4T696"/>
<name>A0AAV4T696_CAEEX</name>
<dbReference type="Proteomes" id="UP001054945">
    <property type="component" value="Unassembled WGS sequence"/>
</dbReference>
<sequence length="142" mass="17094">MDENLRRIHQYVEHITEELEKTILLASNVFCHLEQAVYRLTANDPAGLTADEYRARERQTAILINRLQEHRKVIKHLMEFYDVTMSEVENSNHPTLLHRLEKDIKWKIRDLLYKVLYKELLVDIYQVKLELRQNMSNFARSE</sequence>
<protein>
    <submittedName>
        <fullName evidence="1">Uncharacterized protein</fullName>
    </submittedName>
</protein>
<comment type="caution">
    <text evidence="1">The sequence shown here is derived from an EMBL/GenBank/DDBJ whole genome shotgun (WGS) entry which is preliminary data.</text>
</comment>
<accession>A0AAV4T696</accession>
<proteinExistence type="predicted"/>
<gene>
    <name evidence="1" type="ORF">CEXT_802101</name>
</gene>